<keyword evidence="2" id="KW-1185">Reference proteome</keyword>
<dbReference type="EMBL" id="CAJVQB010020538">
    <property type="protein sequence ID" value="CAG8794688.1"/>
    <property type="molecule type" value="Genomic_DNA"/>
</dbReference>
<comment type="caution">
    <text evidence="1">The sequence shown here is derived from an EMBL/GenBank/DDBJ whole genome shotgun (WGS) entry which is preliminary data.</text>
</comment>
<name>A0ABN7VR57_GIGMA</name>
<proteinExistence type="predicted"/>
<sequence length="61" mass="7062">MTQPYASEPAYIPRRPKQSLAEIEPIYQRINQQKHPDVQVYTQKVLCIFTRSNKTAPSTSL</sequence>
<protein>
    <submittedName>
        <fullName evidence="1">1476_t:CDS:1</fullName>
    </submittedName>
</protein>
<evidence type="ECO:0000313" key="1">
    <source>
        <dbReference type="EMBL" id="CAG8794688.1"/>
    </source>
</evidence>
<reference evidence="1 2" key="1">
    <citation type="submission" date="2021-06" db="EMBL/GenBank/DDBJ databases">
        <authorList>
            <person name="Kallberg Y."/>
            <person name="Tangrot J."/>
            <person name="Rosling A."/>
        </authorList>
    </citation>
    <scope>NUCLEOTIDE SEQUENCE [LARGE SCALE GENOMIC DNA]</scope>
    <source>
        <strain evidence="1 2">120-4 pot B 10/14</strain>
    </source>
</reference>
<evidence type="ECO:0000313" key="2">
    <source>
        <dbReference type="Proteomes" id="UP000789901"/>
    </source>
</evidence>
<feature type="non-terminal residue" evidence="1">
    <location>
        <position position="61"/>
    </location>
</feature>
<organism evidence="1 2">
    <name type="scientific">Gigaspora margarita</name>
    <dbReference type="NCBI Taxonomy" id="4874"/>
    <lineage>
        <taxon>Eukaryota</taxon>
        <taxon>Fungi</taxon>
        <taxon>Fungi incertae sedis</taxon>
        <taxon>Mucoromycota</taxon>
        <taxon>Glomeromycotina</taxon>
        <taxon>Glomeromycetes</taxon>
        <taxon>Diversisporales</taxon>
        <taxon>Gigasporaceae</taxon>
        <taxon>Gigaspora</taxon>
    </lineage>
</organism>
<dbReference type="Proteomes" id="UP000789901">
    <property type="component" value="Unassembled WGS sequence"/>
</dbReference>
<accession>A0ABN7VR57</accession>
<gene>
    <name evidence="1" type="ORF">GMARGA_LOCUS21832</name>
</gene>